<evidence type="ECO:0000256" key="1">
    <source>
        <dbReference type="ARBA" id="ARBA00006328"/>
    </source>
</evidence>
<feature type="domain" description="NmrA-like" evidence="4">
    <location>
        <begin position="11"/>
        <end position="314"/>
    </location>
</feature>
<keyword evidence="3" id="KW-0560">Oxidoreductase</keyword>
<dbReference type="Gene3D" id="3.40.50.720">
    <property type="entry name" value="NAD(P)-binding Rossmann-like Domain"/>
    <property type="match status" value="1"/>
</dbReference>
<dbReference type="Proteomes" id="UP000077266">
    <property type="component" value="Unassembled WGS sequence"/>
</dbReference>
<dbReference type="EMBL" id="KV426507">
    <property type="protein sequence ID" value="KZV80218.1"/>
    <property type="molecule type" value="Genomic_DNA"/>
</dbReference>
<dbReference type="InterPro" id="IPR008030">
    <property type="entry name" value="NmrA-like"/>
</dbReference>
<keyword evidence="2" id="KW-0521">NADP</keyword>
<evidence type="ECO:0000259" key="4">
    <source>
        <dbReference type="Pfam" id="PF05368"/>
    </source>
</evidence>
<reference evidence="5 6" key="1">
    <citation type="journal article" date="2016" name="Mol. Biol. Evol.">
        <title>Comparative Genomics of Early-Diverging Mushroom-Forming Fungi Provides Insights into the Origins of Lignocellulose Decay Capabilities.</title>
        <authorList>
            <person name="Nagy L.G."/>
            <person name="Riley R."/>
            <person name="Tritt A."/>
            <person name="Adam C."/>
            <person name="Daum C."/>
            <person name="Floudas D."/>
            <person name="Sun H."/>
            <person name="Yadav J.S."/>
            <person name="Pangilinan J."/>
            <person name="Larsson K.H."/>
            <person name="Matsuura K."/>
            <person name="Barry K."/>
            <person name="Labutti K."/>
            <person name="Kuo R."/>
            <person name="Ohm R.A."/>
            <person name="Bhattacharya S.S."/>
            <person name="Shirouzu T."/>
            <person name="Yoshinaga Y."/>
            <person name="Martin F.M."/>
            <person name="Grigoriev I.V."/>
            <person name="Hibbett D.S."/>
        </authorList>
    </citation>
    <scope>NUCLEOTIDE SEQUENCE [LARGE SCALE GENOMIC DNA]</scope>
    <source>
        <strain evidence="5 6">HHB12029</strain>
    </source>
</reference>
<gene>
    <name evidence="5" type="ORF">EXIGLDRAFT_756396</name>
</gene>
<name>A0A165BAW4_EXIGL</name>
<evidence type="ECO:0000313" key="5">
    <source>
        <dbReference type="EMBL" id="KZV80218.1"/>
    </source>
</evidence>
<dbReference type="PANTHER" id="PTHR42748:SF30">
    <property type="entry name" value="NMRA-LIKE DOMAIN-CONTAINING PROTEIN"/>
    <property type="match status" value="1"/>
</dbReference>
<evidence type="ECO:0000256" key="3">
    <source>
        <dbReference type="ARBA" id="ARBA00023002"/>
    </source>
</evidence>
<dbReference type="OrthoDB" id="419598at2759"/>
<evidence type="ECO:0000313" key="6">
    <source>
        <dbReference type="Proteomes" id="UP000077266"/>
    </source>
</evidence>
<dbReference type="InParanoid" id="A0A165BAW4"/>
<dbReference type="GO" id="GO:0016491">
    <property type="term" value="F:oxidoreductase activity"/>
    <property type="evidence" value="ECO:0007669"/>
    <property type="project" value="UniProtKB-KW"/>
</dbReference>
<evidence type="ECO:0000256" key="2">
    <source>
        <dbReference type="ARBA" id="ARBA00022857"/>
    </source>
</evidence>
<dbReference type="InterPro" id="IPR036291">
    <property type="entry name" value="NAD(P)-bd_dom_sf"/>
</dbReference>
<dbReference type="GO" id="GO:0005634">
    <property type="term" value="C:nucleus"/>
    <property type="evidence" value="ECO:0007669"/>
    <property type="project" value="TreeGrafter"/>
</dbReference>
<comment type="similarity">
    <text evidence="1">Belongs to the NmrA-type oxidoreductase family.</text>
</comment>
<keyword evidence="6" id="KW-1185">Reference proteome</keyword>
<accession>A0A165BAW4</accession>
<organism evidence="5 6">
    <name type="scientific">Exidia glandulosa HHB12029</name>
    <dbReference type="NCBI Taxonomy" id="1314781"/>
    <lineage>
        <taxon>Eukaryota</taxon>
        <taxon>Fungi</taxon>
        <taxon>Dikarya</taxon>
        <taxon>Basidiomycota</taxon>
        <taxon>Agaricomycotina</taxon>
        <taxon>Agaricomycetes</taxon>
        <taxon>Auriculariales</taxon>
        <taxon>Exidiaceae</taxon>
        <taxon>Exidia</taxon>
    </lineage>
</organism>
<sequence>MTIVKDSSAPLVVVVGATGIQGGGVIRALAASDKSYRIRGLTRDASKPAAKALAQQGVDVHAVNLVVENAPAVKDAFKGADIAFLVTNFWEHLNMAKEIEEGKLLVDAAVEGGAKRIVWSGLESFSDATNGRLSHVDHFEGKAAITKYAKSKLAGTGVAFNLVDAGLYMSNVTDLDAMKPRPKGDGTYIIALACTPETTLPWIDMVSDYGSFVRLAIEDPEYAKGGEIFTYGEELSWAEIAKQLGEVAGKTVAFVPVEPEAYKEQLISVGTPERLALEFRDNFVGFTDVGYYSGRPLTSHAKLYKKPRTWKEFLASQDLSKVFV</sequence>
<proteinExistence type="inferred from homology"/>
<dbReference type="Gene3D" id="3.90.25.10">
    <property type="entry name" value="UDP-galactose 4-epimerase, domain 1"/>
    <property type="match status" value="1"/>
</dbReference>
<protein>
    <submittedName>
        <fullName evidence="5">NAD(P)-binding protein</fullName>
    </submittedName>
</protein>
<dbReference type="CDD" id="cd05251">
    <property type="entry name" value="NmrA_like_SDR_a"/>
    <property type="match status" value="1"/>
</dbReference>
<dbReference type="AlphaFoldDB" id="A0A165BAW4"/>
<dbReference type="STRING" id="1314781.A0A165BAW4"/>
<dbReference type="SUPFAM" id="SSF51735">
    <property type="entry name" value="NAD(P)-binding Rossmann-fold domains"/>
    <property type="match status" value="1"/>
</dbReference>
<dbReference type="InterPro" id="IPR051164">
    <property type="entry name" value="NmrA-like_oxidored"/>
</dbReference>
<dbReference type="Pfam" id="PF05368">
    <property type="entry name" value="NmrA"/>
    <property type="match status" value="1"/>
</dbReference>
<dbReference type="PANTHER" id="PTHR42748">
    <property type="entry name" value="NITROGEN METABOLITE REPRESSION PROTEIN NMRA FAMILY MEMBER"/>
    <property type="match status" value="1"/>
</dbReference>